<name>A0A939BDA1_9FIRM</name>
<proteinExistence type="predicted"/>
<evidence type="ECO:0000313" key="6">
    <source>
        <dbReference type="EMBL" id="MBM6919990.1"/>
    </source>
</evidence>
<evidence type="ECO:0000256" key="1">
    <source>
        <dbReference type="ARBA" id="ARBA00022691"/>
    </source>
</evidence>
<dbReference type="SFLD" id="SFLDF00310">
    <property type="entry name" value="oxygen-independent_coproporphy"/>
    <property type="match status" value="1"/>
</dbReference>
<keyword evidence="2" id="KW-0479">Metal-binding</keyword>
<evidence type="ECO:0000256" key="2">
    <source>
        <dbReference type="ARBA" id="ARBA00022723"/>
    </source>
</evidence>
<organism evidence="6 7">
    <name type="scientific">Merdimmobilis hominis</name>
    <dbReference type="NCBI Taxonomy" id="2897707"/>
    <lineage>
        <taxon>Bacteria</taxon>
        <taxon>Bacillati</taxon>
        <taxon>Bacillota</taxon>
        <taxon>Clostridia</taxon>
        <taxon>Eubacteriales</taxon>
        <taxon>Oscillospiraceae</taxon>
        <taxon>Merdimmobilis</taxon>
    </lineage>
</organism>
<dbReference type="InterPro" id="IPR007197">
    <property type="entry name" value="rSAM"/>
</dbReference>
<feature type="domain" description="Radical SAM core" evidence="5">
    <location>
        <begin position="167"/>
        <end position="404"/>
    </location>
</feature>
<accession>A0A939BDA1</accession>
<sequence length="509" mass="58095">MTIYFNGQQFKYELEGICKLFFPVVRFEHRFEEPVASEEHDYVLTCRDVQGENTHLSVTVCLDGEKTAREETIAPEISFGSLREYDQECERVLCVMLYRILEERLGVSPRWGILTGVRPVNIIQRERKAGKPDEEIRAGLHDRFLVSDEKLDLAFLTADTQEPMLKELKPDSFSLYIAIPFCVSRCSYCSFVSHAITSRKATDKIDEYVTLLCREIEKTAQVAKDEHLSLDTIYVGGGTPTALSAEQLKRVLDAVAAYFDVPHVREYTVEAGRADTITREKLMVIKEAGATRVSINPQTFEDAVLQKIGRKHTAQDVVDSYELAKECGFTMINMDLIAGLPGDTYEGFCRSLDRAVSLDPANITVHTLSIKRSADLFFETSMRDYVKSDMTGRMTAYAQKTLINAGYFPYYLYRQKNTVGNLENVGYAKKHTESLYNIYIMDEIQTILACGAGGVTKLVGLGTEPISRIFNYKYHFEYIDRFEEILSRKDRIYDICREGREQQSKRQLD</sequence>
<dbReference type="EC" id="1.3.98.3" evidence="6"/>
<dbReference type="SFLD" id="SFLDS00029">
    <property type="entry name" value="Radical_SAM"/>
    <property type="match status" value="1"/>
</dbReference>
<keyword evidence="6" id="KW-0560">Oxidoreductase</keyword>
<dbReference type="SMART" id="SM00729">
    <property type="entry name" value="Elp3"/>
    <property type="match status" value="1"/>
</dbReference>
<dbReference type="NCBIfam" id="TIGR03994">
    <property type="entry name" value="rSAM_HemZ"/>
    <property type="match status" value="1"/>
</dbReference>
<dbReference type="GO" id="GO:0051989">
    <property type="term" value="F:coproporphyrinogen dehydrogenase activity"/>
    <property type="evidence" value="ECO:0007669"/>
    <property type="project" value="UniProtKB-EC"/>
</dbReference>
<protein>
    <submittedName>
        <fullName evidence="6">Coproporphyrinogen dehydrogenase HemZ</fullName>
        <ecNumber evidence="6">1.3.98.3</ecNumber>
    </submittedName>
</protein>
<reference evidence="6" key="2">
    <citation type="journal article" date="2021" name="Sci. Rep.">
        <title>The distribution of antibiotic resistance genes in chicken gut microbiota commensals.</title>
        <authorList>
            <person name="Juricova H."/>
            <person name="Matiasovicova J."/>
            <person name="Kubasova T."/>
            <person name="Cejkova D."/>
            <person name="Rychlik I."/>
        </authorList>
    </citation>
    <scope>NUCLEOTIDE SEQUENCE</scope>
    <source>
        <strain evidence="6">An559</strain>
    </source>
</reference>
<dbReference type="InterPro" id="IPR023995">
    <property type="entry name" value="HemZ"/>
</dbReference>
<dbReference type="Proteomes" id="UP000774750">
    <property type="component" value="Unassembled WGS sequence"/>
</dbReference>
<keyword evidence="7" id="KW-1185">Reference proteome</keyword>
<dbReference type="Pfam" id="PF04055">
    <property type="entry name" value="Radical_SAM"/>
    <property type="match status" value="1"/>
</dbReference>
<dbReference type="GO" id="GO:0006779">
    <property type="term" value="P:porphyrin-containing compound biosynthetic process"/>
    <property type="evidence" value="ECO:0007669"/>
    <property type="project" value="TreeGrafter"/>
</dbReference>
<gene>
    <name evidence="6" type="primary">hemZ</name>
    <name evidence="6" type="ORF">H6A12_02290</name>
</gene>
<evidence type="ECO:0000256" key="3">
    <source>
        <dbReference type="ARBA" id="ARBA00023004"/>
    </source>
</evidence>
<dbReference type="InterPro" id="IPR058240">
    <property type="entry name" value="rSAM_sf"/>
</dbReference>
<dbReference type="SFLD" id="SFLDG01082">
    <property type="entry name" value="B12-binding_domain_containing"/>
    <property type="match status" value="1"/>
</dbReference>
<dbReference type="GO" id="GO:0051539">
    <property type="term" value="F:4 iron, 4 sulfur cluster binding"/>
    <property type="evidence" value="ECO:0007669"/>
    <property type="project" value="TreeGrafter"/>
</dbReference>
<evidence type="ECO:0000256" key="4">
    <source>
        <dbReference type="ARBA" id="ARBA00023014"/>
    </source>
</evidence>
<comment type="caution">
    <text evidence="6">The sequence shown here is derived from an EMBL/GenBank/DDBJ whole genome shotgun (WGS) entry which is preliminary data.</text>
</comment>
<dbReference type="SFLD" id="SFLDG01065">
    <property type="entry name" value="anaerobic_coproporphyrinogen-I"/>
    <property type="match status" value="1"/>
</dbReference>
<dbReference type="Gene3D" id="3.20.20.70">
    <property type="entry name" value="Aldolase class I"/>
    <property type="match status" value="1"/>
</dbReference>
<dbReference type="GO" id="GO:0046872">
    <property type="term" value="F:metal ion binding"/>
    <property type="evidence" value="ECO:0007669"/>
    <property type="project" value="UniProtKB-KW"/>
</dbReference>
<evidence type="ECO:0000259" key="5">
    <source>
        <dbReference type="PROSITE" id="PS51918"/>
    </source>
</evidence>
<dbReference type="InterPro" id="IPR034505">
    <property type="entry name" value="Coproporphyrinogen-III_oxidase"/>
</dbReference>
<dbReference type="PANTHER" id="PTHR13932">
    <property type="entry name" value="COPROPORPHYRINIGEN III OXIDASE"/>
    <property type="match status" value="1"/>
</dbReference>
<keyword evidence="3" id="KW-0408">Iron</keyword>
<dbReference type="SUPFAM" id="SSF102114">
    <property type="entry name" value="Radical SAM enzymes"/>
    <property type="match status" value="1"/>
</dbReference>
<dbReference type="EMBL" id="JACJKY010000003">
    <property type="protein sequence ID" value="MBM6919990.1"/>
    <property type="molecule type" value="Genomic_DNA"/>
</dbReference>
<keyword evidence="1" id="KW-0949">S-adenosyl-L-methionine</keyword>
<dbReference type="GO" id="GO:0005737">
    <property type="term" value="C:cytoplasm"/>
    <property type="evidence" value="ECO:0007669"/>
    <property type="project" value="TreeGrafter"/>
</dbReference>
<dbReference type="PANTHER" id="PTHR13932:SF1">
    <property type="entry name" value="OXYGEN-INDEPENDENT COPROPORPHYRINOGEN-III OXIDASE-LIKE PROTEIN HEMZ"/>
    <property type="match status" value="1"/>
</dbReference>
<keyword evidence="4" id="KW-0411">Iron-sulfur</keyword>
<dbReference type="InterPro" id="IPR006638">
    <property type="entry name" value="Elp3/MiaA/NifB-like_rSAM"/>
</dbReference>
<dbReference type="RefSeq" id="WP_204444350.1">
    <property type="nucleotide sequence ID" value="NZ_JACJKY010000003.1"/>
</dbReference>
<dbReference type="CDD" id="cd01335">
    <property type="entry name" value="Radical_SAM"/>
    <property type="match status" value="1"/>
</dbReference>
<evidence type="ECO:0000313" key="7">
    <source>
        <dbReference type="Proteomes" id="UP000774750"/>
    </source>
</evidence>
<dbReference type="AlphaFoldDB" id="A0A939BDA1"/>
<dbReference type="PROSITE" id="PS51918">
    <property type="entry name" value="RADICAL_SAM"/>
    <property type="match status" value="1"/>
</dbReference>
<dbReference type="InterPro" id="IPR013785">
    <property type="entry name" value="Aldolase_TIM"/>
</dbReference>
<reference evidence="6" key="1">
    <citation type="submission" date="2020-08" db="EMBL/GenBank/DDBJ databases">
        <authorList>
            <person name="Cejkova D."/>
            <person name="Kubasova T."/>
            <person name="Jahodarova E."/>
            <person name="Rychlik I."/>
        </authorList>
    </citation>
    <scope>NUCLEOTIDE SEQUENCE</scope>
    <source>
        <strain evidence="6">An559</strain>
    </source>
</reference>